<evidence type="ECO:0008006" key="5">
    <source>
        <dbReference type="Google" id="ProtNLM"/>
    </source>
</evidence>
<feature type="region of interest" description="Disordered" evidence="1">
    <location>
        <begin position="69"/>
        <end position="88"/>
    </location>
</feature>
<comment type="caution">
    <text evidence="3">The sequence shown here is derived from an EMBL/GenBank/DDBJ whole genome shotgun (WGS) entry which is preliminary data.</text>
</comment>
<feature type="signal peptide" evidence="2">
    <location>
        <begin position="1"/>
        <end position="22"/>
    </location>
</feature>
<dbReference type="Proteomes" id="UP000290565">
    <property type="component" value="Unassembled WGS sequence"/>
</dbReference>
<reference evidence="3 4" key="1">
    <citation type="submission" date="2015-04" db="EMBL/GenBank/DDBJ databases">
        <title>Comparative genomics of rhizobia nodulating Arachis hypogaea in China.</title>
        <authorList>
            <person name="Li Y."/>
        </authorList>
    </citation>
    <scope>NUCLEOTIDE SEQUENCE [LARGE SCALE GENOMIC DNA]</scope>
    <source>
        <strain evidence="3 4">CCBAU 51787</strain>
    </source>
</reference>
<organism evidence="3 4">
    <name type="scientific">Bradyrhizobium zhanjiangense</name>
    <dbReference type="NCBI Taxonomy" id="1325107"/>
    <lineage>
        <taxon>Bacteria</taxon>
        <taxon>Pseudomonadati</taxon>
        <taxon>Pseudomonadota</taxon>
        <taxon>Alphaproteobacteria</taxon>
        <taxon>Hyphomicrobiales</taxon>
        <taxon>Nitrobacteraceae</taxon>
        <taxon>Bradyrhizobium</taxon>
    </lineage>
</organism>
<dbReference type="EMBL" id="LBJM01000065">
    <property type="protein sequence ID" value="RXH37835.1"/>
    <property type="molecule type" value="Genomic_DNA"/>
</dbReference>
<protein>
    <recommendedName>
        <fullName evidence="5">DUF3551 domain-containing protein</fullName>
    </recommendedName>
</protein>
<evidence type="ECO:0000256" key="1">
    <source>
        <dbReference type="SAM" id="MobiDB-lite"/>
    </source>
</evidence>
<accession>A0A4Q0SES2</accession>
<dbReference type="AlphaFoldDB" id="A0A4Q0SES2"/>
<dbReference type="RefSeq" id="WP_128946144.1">
    <property type="nucleotide sequence ID" value="NZ_LBJM01000065.1"/>
</dbReference>
<dbReference type="InterPro" id="IPR021937">
    <property type="entry name" value="DUF3551"/>
</dbReference>
<evidence type="ECO:0000313" key="3">
    <source>
        <dbReference type="EMBL" id="RXH37835.1"/>
    </source>
</evidence>
<feature type="chain" id="PRO_5020232407" description="DUF3551 domain-containing protein" evidence="2">
    <location>
        <begin position="23"/>
        <end position="88"/>
    </location>
</feature>
<proteinExistence type="predicted"/>
<sequence length="88" mass="9631">MRRAWPTLMAAGMLLASAPAHTQTYDPRYPVCMQIYGPVGYFDCRYGSLEQCRYLAVGRSASCIVNPYFPSRTPTPPRRSSPAAAGVG</sequence>
<dbReference type="Pfam" id="PF12071">
    <property type="entry name" value="DUF3551"/>
    <property type="match status" value="1"/>
</dbReference>
<name>A0A4Q0SES2_9BRAD</name>
<evidence type="ECO:0000256" key="2">
    <source>
        <dbReference type="SAM" id="SignalP"/>
    </source>
</evidence>
<keyword evidence="2" id="KW-0732">Signal</keyword>
<gene>
    <name evidence="3" type="ORF">XH94_23920</name>
</gene>
<evidence type="ECO:0000313" key="4">
    <source>
        <dbReference type="Proteomes" id="UP000290565"/>
    </source>
</evidence>